<dbReference type="InterPro" id="IPR039988">
    <property type="entry name" value="MTTP"/>
</dbReference>
<evidence type="ECO:0000256" key="1">
    <source>
        <dbReference type="ARBA" id="ARBA00004240"/>
    </source>
</evidence>
<dbReference type="Gene3D" id="2.30.230.10">
    <property type="entry name" value="Lipovitellin, beta-sheet shell regions, chain A"/>
    <property type="match status" value="1"/>
</dbReference>
<name>A0A1Q3FP29_CULTA</name>
<protein>
    <submittedName>
        <fullName evidence="8">Putative microsomal triglyceride transfer protein</fullName>
    </submittedName>
</protein>
<dbReference type="GO" id="GO:0042157">
    <property type="term" value="P:lipoprotein metabolic process"/>
    <property type="evidence" value="ECO:0007669"/>
    <property type="project" value="TreeGrafter"/>
</dbReference>
<dbReference type="Gene3D" id="1.25.10.20">
    <property type="entry name" value="Vitellinogen, superhelical"/>
    <property type="match status" value="1"/>
</dbReference>
<dbReference type="SUPFAM" id="SSF56968">
    <property type="entry name" value="Lipovitellin-phosvitin complex, beta-sheet shell regions"/>
    <property type="match status" value="1"/>
</dbReference>
<dbReference type="GO" id="GO:0005548">
    <property type="term" value="F:phospholipid transporter activity"/>
    <property type="evidence" value="ECO:0007669"/>
    <property type="project" value="InterPro"/>
</dbReference>
<evidence type="ECO:0000259" key="7">
    <source>
        <dbReference type="PROSITE" id="PS51211"/>
    </source>
</evidence>
<dbReference type="PANTHER" id="PTHR13024:SF0">
    <property type="entry name" value="MICROSOMAL TRIACYLGLYCEROL TRANSFER PROTEIN"/>
    <property type="match status" value="1"/>
</dbReference>
<evidence type="ECO:0000256" key="6">
    <source>
        <dbReference type="SAM" id="SignalP"/>
    </source>
</evidence>
<keyword evidence="3 6" id="KW-0732">Signal</keyword>
<keyword evidence="2" id="KW-0813">Transport</keyword>
<dbReference type="InterPro" id="IPR001747">
    <property type="entry name" value="Vitellogenin_N"/>
</dbReference>
<dbReference type="PANTHER" id="PTHR13024">
    <property type="entry name" value="MICROSOMAL TRIGLYCERIDE TRANSFER PROTEIN, LARGE SUBUNIT"/>
    <property type="match status" value="1"/>
</dbReference>
<dbReference type="InterPro" id="IPR011030">
    <property type="entry name" value="Lipovitellin_superhlx_dom"/>
</dbReference>
<proteinExistence type="predicted"/>
<dbReference type="GO" id="GO:0016323">
    <property type="term" value="C:basolateral plasma membrane"/>
    <property type="evidence" value="ECO:0007669"/>
    <property type="project" value="TreeGrafter"/>
</dbReference>
<dbReference type="GO" id="GO:0005783">
    <property type="term" value="C:endoplasmic reticulum"/>
    <property type="evidence" value="ECO:0007669"/>
    <property type="project" value="UniProtKB-SubCell"/>
</dbReference>
<dbReference type="GO" id="GO:0005794">
    <property type="term" value="C:Golgi apparatus"/>
    <property type="evidence" value="ECO:0007669"/>
    <property type="project" value="TreeGrafter"/>
</dbReference>
<comment type="subcellular location">
    <subcellularLocation>
        <location evidence="1">Endoplasmic reticulum</location>
    </subcellularLocation>
</comment>
<evidence type="ECO:0000256" key="3">
    <source>
        <dbReference type="ARBA" id="ARBA00022729"/>
    </source>
</evidence>
<dbReference type="Pfam" id="PF19444">
    <property type="entry name" value="MTP_lip_bd"/>
    <property type="match status" value="1"/>
</dbReference>
<comment type="caution">
    <text evidence="5">Lacks conserved residue(s) required for the propagation of feature annotation.</text>
</comment>
<feature type="domain" description="Vitellogenin" evidence="7">
    <location>
        <begin position="27"/>
        <end position="633"/>
    </location>
</feature>
<organism evidence="8">
    <name type="scientific">Culex tarsalis</name>
    <name type="common">Encephalitis mosquito</name>
    <dbReference type="NCBI Taxonomy" id="7177"/>
    <lineage>
        <taxon>Eukaryota</taxon>
        <taxon>Metazoa</taxon>
        <taxon>Ecdysozoa</taxon>
        <taxon>Arthropoda</taxon>
        <taxon>Hexapoda</taxon>
        <taxon>Insecta</taxon>
        <taxon>Pterygota</taxon>
        <taxon>Neoptera</taxon>
        <taxon>Endopterygota</taxon>
        <taxon>Diptera</taxon>
        <taxon>Nematocera</taxon>
        <taxon>Culicoidea</taxon>
        <taxon>Culicidae</taxon>
        <taxon>Culicinae</taxon>
        <taxon>Culicini</taxon>
        <taxon>Culex</taxon>
        <taxon>Culex</taxon>
    </lineage>
</organism>
<evidence type="ECO:0000256" key="5">
    <source>
        <dbReference type="PROSITE-ProRule" id="PRU00557"/>
    </source>
</evidence>
<evidence type="ECO:0000256" key="2">
    <source>
        <dbReference type="ARBA" id="ARBA00022448"/>
    </source>
</evidence>
<evidence type="ECO:0000256" key="4">
    <source>
        <dbReference type="ARBA" id="ARBA00022824"/>
    </source>
</evidence>
<dbReference type="InterPro" id="IPR015816">
    <property type="entry name" value="Vitellinogen_b-sht_N"/>
</dbReference>
<dbReference type="Pfam" id="PF01347">
    <property type="entry name" value="Vitellogenin_N"/>
    <property type="match status" value="1"/>
</dbReference>
<dbReference type="SMART" id="SM00638">
    <property type="entry name" value="LPD_N"/>
    <property type="match status" value="1"/>
</dbReference>
<dbReference type="AlphaFoldDB" id="A0A1Q3FP29"/>
<dbReference type="PROSITE" id="PS51211">
    <property type="entry name" value="VITELLOGENIN"/>
    <property type="match status" value="1"/>
</dbReference>
<accession>A0A1Q3FP29</accession>
<sequence length="873" mass="97422">MKLLTISTILVSLFEYCHVAPAFGDAFQLGTEQTYNYWNEVRVGSAQNASLTIGYTVRAKIHLATVWSNDEHKLLRIKIEDPTLYTTPGDVKRKTTLSSSSEAPFYVYWNLGYVKTIYLKDKENDASLNNFRKGVAALFQYQILDGKYVEEDPSGKCDVQYTSHSTTRYHKAKNNCAFVGDHFERTEYPLRSLARNSRSTDFTVSTEGTLEKVAAQDYLKYLVNAYDNLGAFVESITRLEIEGRNGKVATLEGKTVTDAVKSLDVKPYGMLSEEYEGKAEGNVGLVKLVKDVKKSLTNERIGKYESSAALLQLIQAGRRTKTEDFVRILKAKTMKDQQGQLLDLLGAIQTEESHEAAKSFLIYDDDEALYLAERYLQALAVGARPKKAVIEDLLATAEKQPKNDKFYDTLVQTLASLAHRYAKLPGNSFDTDLVDKVKDFLLQQLTKCTKDQCKQKFIRGLHNLKSPKTLDTLTKLALEGTAKISVAAMKALRSFSVFLWNDDFKAIFEEIFFQVSKKYDSSARALALDILLDLKPDLDELTHLIQLLKSTDKVYELKQYLLQKLRMLADRWPEFADMLRKVILRDSKLNNYHVLGARGLSTALTRTYSTVPSFNASLESLQEMSGGVLKRGVVDLALEVGEEKFSMFTLGLFAGGMSSFVSSGGDEEENEDDSDAIAGMELTVQGSVLRPLVFFDGKGELMGHVWSGTASEPTPAYQATTLLQDNEERFALQNGAILRLSTLGAISIDLNGQVTMSLWGRNAQSKVKQNTGIALQGSLLLETSFIKLSVEFSVNQEPQLHLSSDLDFSSDTSLCMKLLQSDSVLNKRTVKTISIPNTKFRKVQTTSSTRKIPGLTHALNQKNNDMCNKIANS</sequence>
<dbReference type="InterPro" id="IPR045811">
    <property type="entry name" value="MTP_lip-bd"/>
</dbReference>
<feature type="signal peptide" evidence="6">
    <location>
        <begin position="1"/>
        <end position="19"/>
    </location>
</feature>
<dbReference type="GO" id="GO:0008289">
    <property type="term" value="F:lipid binding"/>
    <property type="evidence" value="ECO:0007669"/>
    <property type="project" value="InterPro"/>
</dbReference>
<dbReference type="InterPro" id="IPR015819">
    <property type="entry name" value="Lipid_transp_b-sht_shell"/>
</dbReference>
<feature type="chain" id="PRO_5012953233" evidence="6">
    <location>
        <begin position="20"/>
        <end position="873"/>
    </location>
</feature>
<dbReference type="SUPFAM" id="SSF48431">
    <property type="entry name" value="Lipovitellin-phosvitin complex, superhelical domain"/>
    <property type="match status" value="1"/>
</dbReference>
<reference evidence="8" key="1">
    <citation type="submission" date="2017-01" db="EMBL/GenBank/DDBJ databases">
        <title>A deep insight into the sialotranscriptome of adult male and female Cluex tarsalis mosquitoes.</title>
        <authorList>
            <person name="Ribeiro J.M."/>
            <person name="Moreira F."/>
            <person name="Bernard K.A."/>
            <person name="Calvo E."/>
        </authorList>
    </citation>
    <scope>NUCLEOTIDE SEQUENCE</scope>
    <source>
        <strain evidence="8">Kern County</strain>
        <tissue evidence="8">Salivary glands</tissue>
    </source>
</reference>
<keyword evidence="4" id="KW-0256">Endoplasmic reticulum</keyword>
<dbReference type="EMBL" id="GFDL01005773">
    <property type="protein sequence ID" value="JAV29272.1"/>
    <property type="molecule type" value="Transcribed_RNA"/>
</dbReference>
<evidence type="ECO:0000313" key="8">
    <source>
        <dbReference type="EMBL" id="JAV29272.1"/>
    </source>
</evidence>